<feature type="transmembrane region" description="Helical" evidence="8">
    <location>
        <begin position="114"/>
        <end position="131"/>
    </location>
</feature>
<evidence type="ECO:0000256" key="1">
    <source>
        <dbReference type="ARBA" id="ARBA00004651"/>
    </source>
</evidence>
<gene>
    <name evidence="10" type="ORF">UV33_C0039G0003</name>
</gene>
<feature type="transmembrane region" description="Helical" evidence="8">
    <location>
        <begin position="406"/>
        <end position="428"/>
    </location>
</feature>
<comment type="caution">
    <text evidence="10">The sequence shown here is derived from an EMBL/GenBank/DDBJ whole genome shotgun (WGS) entry which is preliminary data.</text>
</comment>
<accession>A0A0G1CZI8</accession>
<dbReference type="PANTHER" id="PTHR33908:SF3">
    <property type="entry name" value="UNDECAPRENYL PHOSPHATE-ALPHA-4-AMINO-4-DEOXY-L-ARABINOSE ARABINOSYL TRANSFERASE"/>
    <property type="match status" value="1"/>
</dbReference>
<feature type="transmembrane region" description="Helical" evidence="8">
    <location>
        <begin position="337"/>
        <end position="356"/>
    </location>
</feature>
<protein>
    <submittedName>
        <fullName evidence="10">Glycosyl transferase family 39</fullName>
    </submittedName>
</protein>
<feature type="transmembrane region" description="Helical" evidence="8">
    <location>
        <begin position="86"/>
        <end position="107"/>
    </location>
</feature>
<dbReference type="InterPro" id="IPR050297">
    <property type="entry name" value="LipidA_mod_glycosyltrf_83"/>
</dbReference>
<dbReference type="InterPro" id="IPR038731">
    <property type="entry name" value="RgtA/B/C-like"/>
</dbReference>
<dbReference type="Proteomes" id="UP000034135">
    <property type="component" value="Unassembled WGS sequence"/>
</dbReference>
<keyword evidence="2" id="KW-1003">Cell membrane</keyword>
<dbReference type="GO" id="GO:0016763">
    <property type="term" value="F:pentosyltransferase activity"/>
    <property type="evidence" value="ECO:0007669"/>
    <property type="project" value="TreeGrafter"/>
</dbReference>
<evidence type="ECO:0000313" key="10">
    <source>
        <dbReference type="EMBL" id="KKS64031.1"/>
    </source>
</evidence>
<dbReference type="PANTHER" id="PTHR33908">
    <property type="entry name" value="MANNOSYLTRANSFERASE YKCB-RELATED"/>
    <property type="match status" value="1"/>
</dbReference>
<dbReference type="GO" id="GO:0005886">
    <property type="term" value="C:plasma membrane"/>
    <property type="evidence" value="ECO:0007669"/>
    <property type="project" value="UniProtKB-SubCell"/>
</dbReference>
<feature type="transmembrane region" description="Helical" evidence="8">
    <location>
        <begin position="310"/>
        <end position="331"/>
    </location>
</feature>
<organism evidence="10 11">
    <name type="scientific">Candidatus Daviesbacteria bacterium GW2011_GWA1_42_6</name>
    <dbReference type="NCBI Taxonomy" id="1618420"/>
    <lineage>
        <taxon>Bacteria</taxon>
        <taxon>Candidatus Daviesiibacteriota</taxon>
    </lineage>
</organism>
<feature type="transmembrane region" description="Helical" evidence="8">
    <location>
        <begin position="365"/>
        <end position="383"/>
    </location>
</feature>
<evidence type="ECO:0000256" key="8">
    <source>
        <dbReference type="SAM" id="Phobius"/>
    </source>
</evidence>
<sequence length="563" mass="63325">MKFTKSLKILLLIVTVGFFLRLYGSTLMPLYGDELTLVYDAYSILKTGHDQNGVFLPLTFQMAEGRPAGYVYFSIPFVAAFGPTLLGARMLSVLSGVGIIILLYLLGKKLVNDNVGLISAALFSISPLGIQLGSGGFETHFALFLTLLGVVLFLNGKLKPLFIILSAFFLGLAIHTYSAYKLTVPLLVIALIFSSGRLMDWLGRKLIFWSIAAIIIAGIFLGLLMNQALVAGSEGRFLHLNIFSQENIREKIIQKVNLERNLDTLPERLVPLFHNKDLEYAFMISGNFVNNFSLDFLFWHGDGNPRHNGATMGGLYPIELLFVLAGLFYLVGQKIQVLRLILPWLFIAPIPATLLMETHALRSSLMLPPLILLSAAGFYFLVFEKSKLSSEARGFYYLWDLIRQKWIKWLLPVLLLVQFIIFADRFYFLAPQSFSRFWSYPAKLASDLAIESRGKFDYIILSDSLDNVEFAYPVYAQVDPALVIAQNKQREELFGVPFKRLGNVYIGYLAGEKIDNFLEGLPGSVLYIGPVEEARFLLNFHTISGKDDLRALVYKEKLEPRSN</sequence>
<evidence type="ECO:0000256" key="5">
    <source>
        <dbReference type="ARBA" id="ARBA00022692"/>
    </source>
</evidence>
<feature type="transmembrane region" description="Helical" evidence="8">
    <location>
        <begin position="137"/>
        <end position="154"/>
    </location>
</feature>
<keyword evidence="7 8" id="KW-0472">Membrane</keyword>
<evidence type="ECO:0000259" key="9">
    <source>
        <dbReference type="Pfam" id="PF13231"/>
    </source>
</evidence>
<evidence type="ECO:0000256" key="4">
    <source>
        <dbReference type="ARBA" id="ARBA00022679"/>
    </source>
</evidence>
<evidence type="ECO:0000256" key="3">
    <source>
        <dbReference type="ARBA" id="ARBA00022676"/>
    </source>
</evidence>
<dbReference type="EMBL" id="LCEB01000039">
    <property type="protein sequence ID" value="KKS64031.1"/>
    <property type="molecule type" value="Genomic_DNA"/>
</dbReference>
<keyword evidence="4 10" id="KW-0808">Transferase</keyword>
<keyword evidence="5 8" id="KW-0812">Transmembrane</keyword>
<name>A0A0G1CZI8_9BACT</name>
<evidence type="ECO:0000313" key="11">
    <source>
        <dbReference type="Proteomes" id="UP000034135"/>
    </source>
</evidence>
<dbReference type="GO" id="GO:0010041">
    <property type="term" value="P:response to iron(III) ion"/>
    <property type="evidence" value="ECO:0007669"/>
    <property type="project" value="TreeGrafter"/>
</dbReference>
<feature type="transmembrane region" description="Helical" evidence="8">
    <location>
        <begin position="161"/>
        <end position="177"/>
    </location>
</feature>
<evidence type="ECO:0000256" key="2">
    <source>
        <dbReference type="ARBA" id="ARBA00022475"/>
    </source>
</evidence>
<keyword evidence="6 8" id="KW-1133">Transmembrane helix</keyword>
<keyword evidence="3" id="KW-0328">Glycosyltransferase</keyword>
<feature type="transmembrane region" description="Helical" evidence="8">
    <location>
        <begin position="206"/>
        <end position="225"/>
    </location>
</feature>
<evidence type="ECO:0000256" key="7">
    <source>
        <dbReference type="ARBA" id="ARBA00023136"/>
    </source>
</evidence>
<comment type="subcellular location">
    <subcellularLocation>
        <location evidence="1">Cell membrane</location>
        <topology evidence="1">Multi-pass membrane protein</topology>
    </subcellularLocation>
</comment>
<feature type="transmembrane region" description="Helical" evidence="8">
    <location>
        <begin position="183"/>
        <end position="199"/>
    </location>
</feature>
<dbReference type="AlphaFoldDB" id="A0A0G1CZI8"/>
<feature type="domain" description="Glycosyltransferase RgtA/B/C/D-like" evidence="9">
    <location>
        <begin position="75"/>
        <end position="217"/>
    </location>
</feature>
<reference evidence="10 11" key="1">
    <citation type="journal article" date="2015" name="Nature">
        <title>rRNA introns, odd ribosomes, and small enigmatic genomes across a large radiation of phyla.</title>
        <authorList>
            <person name="Brown C.T."/>
            <person name="Hug L.A."/>
            <person name="Thomas B.C."/>
            <person name="Sharon I."/>
            <person name="Castelle C.J."/>
            <person name="Singh A."/>
            <person name="Wilkins M.J."/>
            <person name="Williams K.H."/>
            <person name="Banfield J.F."/>
        </authorList>
    </citation>
    <scope>NUCLEOTIDE SEQUENCE [LARGE SCALE GENOMIC DNA]</scope>
</reference>
<proteinExistence type="predicted"/>
<dbReference type="GO" id="GO:0009103">
    <property type="term" value="P:lipopolysaccharide biosynthetic process"/>
    <property type="evidence" value="ECO:0007669"/>
    <property type="project" value="UniProtKB-ARBA"/>
</dbReference>
<evidence type="ECO:0000256" key="6">
    <source>
        <dbReference type="ARBA" id="ARBA00022989"/>
    </source>
</evidence>
<dbReference type="Pfam" id="PF13231">
    <property type="entry name" value="PMT_2"/>
    <property type="match status" value="1"/>
</dbReference>